<reference evidence="3" key="1">
    <citation type="journal article" date="2019" name="Int. J. Syst. Evol. Microbiol.">
        <title>The Global Catalogue of Microorganisms (GCM) 10K type strain sequencing project: providing services to taxonomists for standard genome sequencing and annotation.</title>
        <authorList>
            <consortium name="The Broad Institute Genomics Platform"/>
            <consortium name="The Broad Institute Genome Sequencing Center for Infectious Disease"/>
            <person name="Wu L."/>
            <person name="Ma J."/>
        </authorList>
    </citation>
    <scope>NUCLEOTIDE SEQUENCE [LARGE SCALE GENOMIC DNA]</scope>
    <source>
        <strain evidence="3">CGMCC 4.1469</strain>
    </source>
</reference>
<organism evidence="2 3">
    <name type="scientific">Kitasatospora aburaviensis</name>
    <dbReference type="NCBI Taxonomy" id="67265"/>
    <lineage>
        <taxon>Bacteria</taxon>
        <taxon>Bacillati</taxon>
        <taxon>Actinomycetota</taxon>
        <taxon>Actinomycetes</taxon>
        <taxon>Kitasatosporales</taxon>
        <taxon>Streptomycetaceae</taxon>
        <taxon>Kitasatospora</taxon>
    </lineage>
</organism>
<dbReference type="EMBL" id="JBHSOD010000024">
    <property type="protein sequence ID" value="MFC5887239.1"/>
    <property type="molecule type" value="Genomic_DNA"/>
</dbReference>
<evidence type="ECO:0000313" key="3">
    <source>
        <dbReference type="Proteomes" id="UP001596067"/>
    </source>
</evidence>
<evidence type="ECO:0000256" key="1">
    <source>
        <dbReference type="SAM" id="MobiDB-lite"/>
    </source>
</evidence>
<sequence length="102" mass="10136">MVVEGAGADAEDLGDRGDRVLGVGEHVTGGPDDLGGGDGRAAADPTAGTGGVQALADLGAVGGLGDQEVEGGGLERVAPTLDSVRKGCSEVLEQPWFLKDFF</sequence>
<comment type="caution">
    <text evidence="2">The sequence shown here is derived from an EMBL/GenBank/DDBJ whole genome shotgun (WGS) entry which is preliminary data.</text>
</comment>
<accession>A0ABW1F262</accession>
<dbReference type="Proteomes" id="UP001596067">
    <property type="component" value="Unassembled WGS sequence"/>
</dbReference>
<evidence type="ECO:0000313" key="2">
    <source>
        <dbReference type="EMBL" id="MFC5887239.1"/>
    </source>
</evidence>
<gene>
    <name evidence="2" type="ORF">ACFP0N_19910</name>
</gene>
<dbReference type="RefSeq" id="WP_313761560.1">
    <property type="nucleotide sequence ID" value="NZ_BAAAVH010000077.1"/>
</dbReference>
<protein>
    <submittedName>
        <fullName evidence="2">Uncharacterized protein</fullName>
    </submittedName>
</protein>
<proteinExistence type="predicted"/>
<name>A0ABW1F262_9ACTN</name>
<feature type="region of interest" description="Disordered" evidence="1">
    <location>
        <begin position="1"/>
        <end position="48"/>
    </location>
</feature>
<keyword evidence="3" id="KW-1185">Reference proteome</keyword>